<reference evidence="2 3" key="1">
    <citation type="journal article" date="2021" name="Int. J. Syst. Evol. Microbiol.">
        <title>Amazonocrinis nigriterrae gen. nov., sp. nov., Atlanticothrix silvestris gen. nov., sp. nov. and Dendronalium phyllosphericum gen. nov., sp. nov., nostocacean cyanobacteria from Brazilian environments.</title>
        <authorList>
            <person name="Alvarenga D.O."/>
            <person name="Andreote A.P.D."/>
            <person name="Branco L.H.Z."/>
            <person name="Delbaje E."/>
            <person name="Cruz R.B."/>
            <person name="Varani A.M."/>
            <person name="Fiore M.F."/>
        </authorList>
    </citation>
    <scope>NUCLEOTIDE SEQUENCE [LARGE SCALE GENOMIC DNA]</scope>
    <source>
        <strain evidence="2 3">CENA67</strain>
    </source>
</reference>
<dbReference type="RefSeq" id="WP_198127266.1">
    <property type="nucleotide sequence ID" value="NZ_JAECZC010000062.1"/>
</dbReference>
<name>A0A8J7HY16_9NOST</name>
<sequence length="840" mass="92378">MTQEFHISVTPVGQNDYLVRTERVAPGVPLAEELVTWPVGEWLAAAGYLMNDPLKSVLQGDVLPFGGRESDIARNSVNLVALGQQFYNALFQGTLRDSWITAQGIAQNHQQVLRLRLGLKDTRLARLPWEVMHAGDRPVATGPYIAFSRYQSGILASASRFPSRNIPKLAQEDGVKVLMVLASPPDQVRLDLLKQEAIRLQAELSRSIPRTAENGNHLPEIELTLLDQPGREELTQALEQGRYHVLHYSGHSSLGPNGGEIYLVSSRTGLTETLSGDDLAGLLVNNNIQMAVFNSCWGAYTATSEIVGETGERNLTESLVKRGIRSVLAMSERIPDEVALTLTQLFYRNLSQGYPVDLCVSRVRQGLISAYGSHQTYWALPILYLQPEFDGFLSPETSFNANAESLNDYRPPFKSTPPAMYSGMVDDIEDMHLPIDDMIPSGLVHDSSELDWLGEDTWGDLVDEIEYDDPTYAEDSALVSDLFRQLDHQKAGNEQPAITEETTPQIRENNLPQAQASEEIVGFNRQLGTRGEIPEAITEASRDFAAHRDNSLLTSSPKVSLKSRVRRQLRPILGIVGVSAIAAAFGLGWWWQNRQPQLLNIPVVAPKSSSAAGDPQLDLKTAATGVVTATATEKLSQGDLQAGLAAVEELLNRGAFAAAETALNLIPSKQADDAAVNFLKGRLAWQFVQIGDKKYSIDDARRYWESAVKAQPESLVYNNALGFAYYAESNLNRANDAWFKALNLALKQQNTASAAQVSLKAAVPPDGLTSYAGLAIGLYKAALNQSGSKQTQYLNEAIKLRQTVITGDPVNFQVNKLSNNWLWTEKAIADWRSLLQEKSQ</sequence>
<dbReference type="AlphaFoldDB" id="A0A8J7HY16"/>
<keyword evidence="3" id="KW-1185">Reference proteome</keyword>
<organism evidence="2 3">
    <name type="scientific">Amazonocrinis nigriterrae CENA67</name>
    <dbReference type="NCBI Taxonomy" id="2794033"/>
    <lineage>
        <taxon>Bacteria</taxon>
        <taxon>Bacillati</taxon>
        <taxon>Cyanobacteriota</taxon>
        <taxon>Cyanophyceae</taxon>
        <taxon>Nostocales</taxon>
        <taxon>Nostocaceae</taxon>
        <taxon>Amazonocrinis</taxon>
        <taxon>Amazonocrinis nigriterrae</taxon>
    </lineage>
</organism>
<feature type="domain" description="CHAT" evidence="1">
    <location>
        <begin position="81"/>
        <end position="383"/>
    </location>
</feature>
<protein>
    <submittedName>
        <fullName evidence="2">CHAT domain-containing protein</fullName>
    </submittedName>
</protein>
<comment type="caution">
    <text evidence="2">The sequence shown here is derived from an EMBL/GenBank/DDBJ whole genome shotgun (WGS) entry which is preliminary data.</text>
</comment>
<dbReference type="Proteomes" id="UP000632766">
    <property type="component" value="Unassembled WGS sequence"/>
</dbReference>
<evidence type="ECO:0000313" key="3">
    <source>
        <dbReference type="Proteomes" id="UP000632766"/>
    </source>
</evidence>
<dbReference type="Pfam" id="PF12770">
    <property type="entry name" value="CHAT"/>
    <property type="match status" value="1"/>
</dbReference>
<dbReference type="EMBL" id="JAECZC010000062">
    <property type="protein sequence ID" value="MBH8565472.1"/>
    <property type="molecule type" value="Genomic_DNA"/>
</dbReference>
<evidence type="ECO:0000313" key="2">
    <source>
        <dbReference type="EMBL" id="MBH8565472.1"/>
    </source>
</evidence>
<dbReference type="InterPro" id="IPR024983">
    <property type="entry name" value="CHAT_dom"/>
</dbReference>
<proteinExistence type="predicted"/>
<dbReference type="SUPFAM" id="SSF48452">
    <property type="entry name" value="TPR-like"/>
    <property type="match status" value="1"/>
</dbReference>
<dbReference type="NCBIfam" id="NF045509">
    <property type="entry name" value="CellDiv_HetF"/>
    <property type="match status" value="1"/>
</dbReference>
<evidence type="ECO:0000259" key="1">
    <source>
        <dbReference type="Pfam" id="PF12770"/>
    </source>
</evidence>
<dbReference type="InterPro" id="IPR011990">
    <property type="entry name" value="TPR-like_helical_dom_sf"/>
</dbReference>
<accession>A0A8J7HY16</accession>
<dbReference type="Gene3D" id="1.25.40.10">
    <property type="entry name" value="Tetratricopeptide repeat domain"/>
    <property type="match status" value="1"/>
</dbReference>
<gene>
    <name evidence="2" type="ORF">I8748_25405</name>
</gene>